<dbReference type="InterPro" id="IPR001828">
    <property type="entry name" value="ANF_lig-bd_rcpt"/>
</dbReference>
<feature type="domain" description="Receptor ligand binding region" evidence="10">
    <location>
        <begin position="109"/>
        <end position="388"/>
    </location>
</feature>
<keyword evidence="6" id="KW-0472">Membrane</keyword>
<dbReference type="GO" id="GO:0004930">
    <property type="term" value="F:G protein-coupled receptor activity"/>
    <property type="evidence" value="ECO:0007669"/>
    <property type="project" value="UniProtKB-KW"/>
</dbReference>
<dbReference type="InterPro" id="IPR038550">
    <property type="entry name" value="GPCR_3_9-Cys_sf"/>
</dbReference>
<evidence type="ECO:0000256" key="7">
    <source>
        <dbReference type="ARBA" id="ARBA00023170"/>
    </source>
</evidence>
<reference evidence="11" key="1">
    <citation type="submission" date="2025-08" db="UniProtKB">
        <authorList>
            <consortium name="Ensembl"/>
        </authorList>
    </citation>
    <scope>IDENTIFICATION</scope>
</reference>
<dbReference type="InterPro" id="IPR028082">
    <property type="entry name" value="Peripla_BP_I"/>
</dbReference>
<keyword evidence="9" id="KW-0807">Transducer</keyword>
<evidence type="ECO:0000256" key="8">
    <source>
        <dbReference type="ARBA" id="ARBA00023180"/>
    </source>
</evidence>
<dbReference type="PANTHER" id="PTHR24061:SF599">
    <property type="entry name" value="G-PROTEIN COUPLED RECEPTORS FAMILY 3 PROFILE DOMAIN-CONTAINING PROTEIN"/>
    <property type="match status" value="1"/>
</dbReference>
<keyword evidence="12" id="KW-1185">Reference proteome</keyword>
<keyword evidence="8" id="KW-0325">Glycoprotein</keyword>
<keyword evidence="3" id="KW-0812">Transmembrane</keyword>
<name>A0A8C6VIK8_NAJNA</name>
<keyword evidence="2" id="KW-1003">Cell membrane</keyword>
<organism evidence="11 12">
    <name type="scientific">Naja naja</name>
    <name type="common">Indian cobra</name>
    <dbReference type="NCBI Taxonomy" id="35670"/>
    <lineage>
        <taxon>Eukaryota</taxon>
        <taxon>Metazoa</taxon>
        <taxon>Chordata</taxon>
        <taxon>Craniata</taxon>
        <taxon>Vertebrata</taxon>
        <taxon>Euteleostomi</taxon>
        <taxon>Lepidosauria</taxon>
        <taxon>Squamata</taxon>
        <taxon>Bifurcata</taxon>
        <taxon>Unidentata</taxon>
        <taxon>Episquamata</taxon>
        <taxon>Toxicofera</taxon>
        <taxon>Serpentes</taxon>
        <taxon>Colubroidea</taxon>
        <taxon>Elapidae</taxon>
        <taxon>Elapinae</taxon>
        <taxon>Naja</taxon>
    </lineage>
</organism>
<keyword evidence="7" id="KW-0675">Receptor</keyword>
<reference evidence="11" key="2">
    <citation type="submission" date="2025-09" db="UniProtKB">
        <authorList>
            <consortium name="Ensembl"/>
        </authorList>
    </citation>
    <scope>IDENTIFICATION</scope>
</reference>
<dbReference type="Gene3D" id="3.40.50.2300">
    <property type="match status" value="3"/>
</dbReference>
<evidence type="ECO:0000313" key="12">
    <source>
        <dbReference type="Proteomes" id="UP000694559"/>
    </source>
</evidence>
<proteinExistence type="predicted"/>
<dbReference type="GO" id="GO:0005886">
    <property type="term" value="C:plasma membrane"/>
    <property type="evidence" value="ECO:0007669"/>
    <property type="project" value="UniProtKB-SubCell"/>
</dbReference>
<dbReference type="PANTHER" id="PTHR24061">
    <property type="entry name" value="CALCIUM-SENSING RECEPTOR-RELATED"/>
    <property type="match status" value="1"/>
</dbReference>
<accession>A0A8C6VIK8</accession>
<dbReference type="OMA" id="DICTHTH"/>
<dbReference type="OrthoDB" id="9014184at2759"/>
<dbReference type="InterPro" id="IPR000068">
    <property type="entry name" value="GPCR_3_Ca_sens_rcpt-rel"/>
</dbReference>
<dbReference type="InterPro" id="IPR000337">
    <property type="entry name" value="GPCR_3"/>
</dbReference>
<dbReference type="Proteomes" id="UP000694559">
    <property type="component" value="Unplaced"/>
</dbReference>
<evidence type="ECO:0000313" key="11">
    <source>
        <dbReference type="Ensembl" id="ENSNNAP00000006341.1"/>
    </source>
</evidence>
<evidence type="ECO:0000256" key="9">
    <source>
        <dbReference type="ARBA" id="ARBA00023224"/>
    </source>
</evidence>
<comment type="subcellular location">
    <subcellularLocation>
        <location evidence="1">Cell membrane</location>
        <topology evidence="1">Multi-pass membrane protein</topology>
    </subcellularLocation>
</comment>
<evidence type="ECO:0000256" key="3">
    <source>
        <dbReference type="ARBA" id="ARBA00022692"/>
    </source>
</evidence>
<evidence type="ECO:0000256" key="4">
    <source>
        <dbReference type="ARBA" id="ARBA00022989"/>
    </source>
</evidence>
<evidence type="ECO:0000256" key="6">
    <source>
        <dbReference type="ARBA" id="ARBA00023136"/>
    </source>
</evidence>
<protein>
    <recommendedName>
        <fullName evidence="10">Receptor ligand binding region domain-containing protein</fullName>
    </recommendedName>
</protein>
<dbReference type="AlphaFoldDB" id="A0A8C6VIK8"/>
<sequence length="516" mass="59423">NHNLRKILSIMLPKHYQHILALAFAVKKINDNPQILPNITLGFQIFDNYYSGKWTYHSTMLLLYTSENFFPNYRCNMEKKLIAVIGGLDSLTSLGMRILLEIYKIPQYNGILALLLHFRWIWIGVVVMDNENGERFVQTVLPMFSQKGICLAFLQKIPVVTFISDLLEMLHKGEKIYDSMISSKVTVILVYGESHSMGLFRFASYLSDEDVDSKYRKPLGKLWIFTVQMEIVSFGFQRYWDLGIFHGALGFAFHSNDVPGFQQFIKSRSPSTAKEDGFFKGFWEQVFNCWFLGTFIHEEEENICTGQEKLERVPAFFFEMSMSGYSYSIYNAVYAIAYALHAMFASGFKHKALVDSGLHIHNQPFCIEEKMTFDEDGNLIAGFDVINFIFSENQTVVKIGRIDPYSIPDKMLIIKKDAIIWSSWFNQPVSLCTPSCFPGSSKQVIEGKPFCCYACNPCPEGKITEMEGKDRISLLFCCFHKDILLVHYLYMGVYVCMHVPYIDICTHTHTHTYTPI</sequence>
<keyword evidence="5" id="KW-0297">G-protein coupled receptor</keyword>
<dbReference type="SUPFAM" id="SSF53822">
    <property type="entry name" value="Periplasmic binding protein-like I"/>
    <property type="match status" value="1"/>
</dbReference>
<evidence type="ECO:0000256" key="2">
    <source>
        <dbReference type="ARBA" id="ARBA00022475"/>
    </source>
</evidence>
<evidence type="ECO:0000256" key="5">
    <source>
        <dbReference type="ARBA" id="ARBA00023040"/>
    </source>
</evidence>
<dbReference type="GeneTree" id="ENSGT00950000182788"/>
<keyword evidence="4" id="KW-1133">Transmembrane helix</keyword>
<dbReference type="Pfam" id="PF01094">
    <property type="entry name" value="ANF_receptor"/>
    <property type="match status" value="2"/>
</dbReference>
<dbReference type="PRINTS" id="PR00248">
    <property type="entry name" value="GPCRMGR"/>
</dbReference>
<dbReference type="FunFam" id="3.40.50.2300:FF:000024">
    <property type="entry name" value="Vomeronasal 2, receptor 73"/>
    <property type="match status" value="1"/>
</dbReference>
<dbReference type="Ensembl" id="ENSNNAT00000006631.1">
    <property type="protein sequence ID" value="ENSNNAP00000006341.1"/>
    <property type="gene ID" value="ENSNNAG00000004287.1"/>
</dbReference>
<evidence type="ECO:0000256" key="1">
    <source>
        <dbReference type="ARBA" id="ARBA00004651"/>
    </source>
</evidence>
<dbReference type="Gene3D" id="2.10.50.30">
    <property type="entry name" value="GPCR, family 3, nine cysteines domain"/>
    <property type="match status" value="1"/>
</dbReference>
<feature type="domain" description="Receptor ligand binding region" evidence="10">
    <location>
        <begin position="21"/>
        <end position="108"/>
    </location>
</feature>
<evidence type="ECO:0000259" key="10">
    <source>
        <dbReference type="Pfam" id="PF01094"/>
    </source>
</evidence>